<organism evidence="11">
    <name type="scientific">Klebsiella pneumoniae</name>
    <dbReference type="NCBI Taxonomy" id="573"/>
    <lineage>
        <taxon>Bacteria</taxon>
        <taxon>Pseudomonadati</taxon>
        <taxon>Pseudomonadota</taxon>
        <taxon>Gammaproteobacteria</taxon>
        <taxon>Enterobacterales</taxon>
        <taxon>Enterobacteriaceae</taxon>
        <taxon>Klebsiella/Raoultella group</taxon>
        <taxon>Klebsiella</taxon>
        <taxon>Klebsiella pneumoniae complex</taxon>
    </lineage>
</organism>
<keyword evidence="2 9" id="KW-0686">Riboflavin biosynthesis</keyword>
<dbReference type="InterPro" id="IPR032677">
    <property type="entry name" value="GTP_cyclohydro_II"/>
</dbReference>
<feature type="domain" description="GTP cyclohydrolase II" evidence="10">
    <location>
        <begin position="5"/>
        <end position="169"/>
    </location>
</feature>
<comment type="cofactor">
    <cofactor evidence="9">
        <name>Zn(2+)</name>
        <dbReference type="ChEBI" id="CHEBI:29105"/>
    </cofactor>
    <text evidence="9">Binds 1 zinc ion per subunit.</text>
</comment>
<evidence type="ECO:0000313" key="11">
    <source>
        <dbReference type="EMBL" id="VTM54987.1"/>
    </source>
</evidence>
<comment type="catalytic activity">
    <reaction evidence="8 9">
        <text>GTP + 4 H2O = 2,5-diamino-6-hydroxy-4-(5-phosphoribosylamino)-pyrimidine + formate + 2 phosphate + 3 H(+)</text>
        <dbReference type="Rhea" id="RHEA:23704"/>
        <dbReference type="ChEBI" id="CHEBI:15377"/>
        <dbReference type="ChEBI" id="CHEBI:15378"/>
        <dbReference type="ChEBI" id="CHEBI:15740"/>
        <dbReference type="ChEBI" id="CHEBI:37565"/>
        <dbReference type="ChEBI" id="CHEBI:43474"/>
        <dbReference type="ChEBI" id="CHEBI:58614"/>
        <dbReference type="EC" id="3.5.4.25"/>
    </reaction>
</comment>
<keyword evidence="6 9" id="KW-0862">Zinc</keyword>
<evidence type="ECO:0000256" key="1">
    <source>
        <dbReference type="ARBA" id="ARBA00004853"/>
    </source>
</evidence>
<dbReference type="GO" id="GO:0009231">
    <property type="term" value="P:riboflavin biosynthetic process"/>
    <property type="evidence" value="ECO:0007669"/>
    <property type="project" value="UniProtKB-UniRule"/>
</dbReference>
<dbReference type="NCBIfam" id="TIGR00505">
    <property type="entry name" value="ribA"/>
    <property type="match status" value="1"/>
</dbReference>
<comment type="pathway">
    <text evidence="1 9">Cofactor biosynthesis; riboflavin biosynthesis; 5-amino-6-(D-ribitylamino)uracil from GTP: step 1/4.</text>
</comment>
<keyword evidence="7 9" id="KW-0342">GTP-binding</keyword>
<dbReference type="GO" id="GO:0008270">
    <property type="term" value="F:zinc ion binding"/>
    <property type="evidence" value="ECO:0007669"/>
    <property type="project" value="UniProtKB-UniRule"/>
</dbReference>
<keyword evidence="5 9" id="KW-0378">Hydrolase</keyword>
<dbReference type="Pfam" id="PF00925">
    <property type="entry name" value="GTP_cyclohydro2"/>
    <property type="match status" value="1"/>
</dbReference>
<gene>
    <name evidence="9 11" type="primary">ribA</name>
    <name evidence="11" type="ORF">NCTC9183_03302</name>
</gene>
<dbReference type="UniPathway" id="UPA00275">
    <property type="reaction ID" value="UER00400"/>
</dbReference>
<dbReference type="InterPro" id="IPR000926">
    <property type="entry name" value="RibA"/>
</dbReference>
<feature type="binding site" evidence="9">
    <location>
        <position position="65"/>
    </location>
    <ligand>
        <name>Zn(2+)</name>
        <dbReference type="ChEBI" id="CHEBI:29105"/>
        <note>catalytic</note>
    </ligand>
</feature>
<comment type="similarity">
    <text evidence="9">Belongs to the GTP cyclohydrolase II family.</text>
</comment>
<feature type="binding site" evidence="9">
    <location>
        <position position="67"/>
    </location>
    <ligand>
        <name>Zn(2+)</name>
        <dbReference type="ChEBI" id="CHEBI:29105"/>
        <note>catalytic</note>
    </ligand>
</feature>
<evidence type="ECO:0000256" key="2">
    <source>
        <dbReference type="ARBA" id="ARBA00022619"/>
    </source>
</evidence>
<sequence>MQLKRVAEAKLPTPWGDFLMVGFEETGNRTGSCRAGIWRYIRAVAGPRPRTFRVFDGRCLFSLRCDCGFQLEALCRISLKKVGDLLYHRQEGRNIGLLNKIRAYALQDQGYDTVEANHQLGFAADERDFTLCADMFKLLNVEQVRLLTNNPKKVEILTEAGINIVERVPLIVGRNPKNAHYLDTKAAKMGHLLNSKPTE</sequence>
<dbReference type="GO" id="GO:0005525">
    <property type="term" value="F:GTP binding"/>
    <property type="evidence" value="ECO:0007669"/>
    <property type="project" value="UniProtKB-KW"/>
</dbReference>
<dbReference type="FunFam" id="3.40.50.10990:FF:000002">
    <property type="entry name" value="GTP cyclohydrolase-2"/>
    <property type="match status" value="1"/>
</dbReference>
<feature type="active site" description="Nucleophile" evidence="9">
    <location>
        <position position="127"/>
    </location>
</feature>
<evidence type="ECO:0000256" key="6">
    <source>
        <dbReference type="ARBA" id="ARBA00022833"/>
    </source>
</evidence>
<dbReference type="GO" id="GO:0003935">
    <property type="term" value="F:GTP cyclohydrolase II activity"/>
    <property type="evidence" value="ECO:0007669"/>
    <property type="project" value="UniProtKB-UniRule"/>
</dbReference>
<feature type="binding site" evidence="9">
    <location>
        <begin position="91"/>
        <end position="93"/>
    </location>
    <ligand>
        <name>GTP</name>
        <dbReference type="ChEBI" id="CHEBI:37565"/>
    </ligand>
</feature>
<dbReference type="AlphaFoldDB" id="A0A4P0Y3Z2"/>
<feature type="binding site" evidence="9">
    <location>
        <position position="113"/>
    </location>
    <ligand>
        <name>GTP</name>
        <dbReference type="ChEBI" id="CHEBI:37565"/>
    </ligand>
</feature>
<proteinExistence type="inferred from homology"/>
<accession>A0A4P0Y3Z2</accession>
<keyword evidence="3 9" id="KW-0479">Metal-binding</keyword>
<feature type="binding site" evidence="9">
    <location>
        <position position="153"/>
    </location>
    <ligand>
        <name>GTP</name>
        <dbReference type="ChEBI" id="CHEBI:37565"/>
    </ligand>
</feature>
<dbReference type="Gene3D" id="3.40.50.10990">
    <property type="entry name" value="GTP cyclohydrolase II"/>
    <property type="match status" value="1"/>
</dbReference>
<dbReference type="InterPro" id="IPR036144">
    <property type="entry name" value="RibA-like_sf"/>
</dbReference>
<comment type="function">
    <text evidence="9">Catalyzes the conversion of GTP to 2,5-diamino-6-ribosylamino-4(3H)-pyrimidinone 5'-phosphate (DARP), formate and pyrophosphate.</text>
</comment>
<feature type="binding site" evidence="9">
    <location>
        <begin position="49"/>
        <end position="53"/>
    </location>
    <ligand>
        <name>GTP</name>
        <dbReference type="ChEBI" id="CHEBI:37565"/>
    </ligand>
</feature>
<dbReference type="EMBL" id="CABDVL010000003">
    <property type="protein sequence ID" value="VTM54987.1"/>
    <property type="molecule type" value="Genomic_DNA"/>
</dbReference>
<feature type="binding site" evidence="9">
    <location>
        <position position="70"/>
    </location>
    <ligand>
        <name>GTP</name>
        <dbReference type="ChEBI" id="CHEBI:37565"/>
    </ligand>
</feature>
<dbReference type="PANTHER" id="PTHR21327">
    <property type="entry name" value="GTP CYCLOHYDROLASE II-RELATED"/>
    <property type="match status" value="1"/>
</dbReference>
<evidence type="ECO:0000259" key="10">
    <source>
        <dbReference type="Pfam" id="PF00925"/>
    </source>
</evidence>
<feature type="active site" description="Proton acceptor" evidence="9">
    <location>
        <position position="125"/>
    </location>
</feature>
<feature type="binding site" evidence="9">
    <location>
        <position position="148"/>
    </location>
    <ligand>
        <name>GTP</name>
        <dbReference type="ChEBI" id="CHEBI:37565"/>
    </ligand>
</feature>
<dbReference type="PANTHER" id="PTHR21327:SF18">
    <property type="entry name" value="3,4-DIHYDROXY-2-BUTANONE 4-PHOSPHATE SYNTHASE"/>
    <property type="match status" value="1"/>
</dbReference>
<dbReference type="GO" id="GO:0005829">
    <property type="term" value="C:cytosol"/>
    <property type="evidence" value="ECO:0007669"/>
    <property type="project" value="TreeGrafter"/>
</dbReference>
<dbReference type="NCBIfam" id="NF001591">
    <property type="entry name" value="PRK00393.1"/>
    <property type="match status" value="1"/>
</dbReference>
<dbReference type="CDD" id="cd00641">
    <property type="entry name" value="GTP_cyclohydro2"/>
    <property type="match status" value="1"/>
</dbReference>
<evidence type="ECO:0000256" key="3">
    <source>
        <dbReference type="ARBA" id="ARBA00022723"/>
    </source>
</evidence>
<evidence type="ECO:0000256" key="5">
    <source>
        <dbReference type="ARBA" id="ARBA00022801"/>
    </source>
</evidence>
<comment type="caution">
    <text evidence="9">Lacks conserved residue(s) required for the propagation of feature annotation.</text>
</comment>
<protein>
    <recommendedName>
        <fullName evidence="9">GTP cyclohydrolase-2</fullName>
        <ecNumber evidence="9">3.5.4.25</ecNumber>
    </recommendedName>
    <alternativeName>
        <fullName evidence="9">GTP cyclohydrolase II</fullName>
    </alternativeName>
</protein>
<evidence type="ECO:0000256" key="8">
    <source>
        <dbReference type="ARBA" id="ARBA00049295"/>
    </source>
</evidence>
<name>A0A4P0Y3Z2_KLEPN</name>
<evidence type="ECO:0000256" key="4">
    <source>
        <dbReference type="ARBA" id="ARBA00022741"/>
    </source>
</evidence>
<reference evidence="11" key="1">
    <citation type="submission" date="2019-04" db="EMBL/GenBank/DDBJ databases">
        <authorList>
            <consortium name="Pathogen Informatics"/>
        </authorList>
    </citation>
    <scope>NUCLEOTIDE SEQUENCE</scope>
    <source>
        <strain evidence="11">NCTC9183</strain>
    </source>
</reference>
<dbReference type="HAMAP" id="MF_00179">
    <property type="entry name" value="RibA"/>
    <property type="match status" value="1"/>
</dbReference>
<dbReference type="Proteomes" id="UP000507695">
    <property type="component" value="Unassembled WGS sequence"/>
</dbReference>
<comment type="subunit">
    <text evidence="9">Homodimer.</text>
</comment>
<evidence type="ECO:0000256" key="9">
    <source>
        <dbReference type="HAMAP-Rule" id="MF_00179"/>
    </source>
</evidence>
<keyword evidence="4 9" id="KW-0547">Nucleotide-binding</keyword>
<dbReference type="EC" id="3.5.4.25" evidence="9"/>
<dbReference type="SUPFAM" id="SSF142695">
    <property type="entry name" value="RibA-like"/>
    <property type="match status" value="1"/>
</dbReference>
<evidence type="ECO:0000256" key="7">
    <source>
        <dbReference type="ARBA" id="ARBA00023134"/>
    </source>
</evidence>